<dbReference type="InterPro" id="IPR002347">
    <property type="entry name" value="SDR_fam"/>
</dbReference>
<dbReference type="InterPro" id="IPR050259">
    <property type="entry name" value="SDR"/>
</dbReference>
<name>A0A0F3MT19_RICFI</name>
<dbReference type="SUPFAM" id="SSF51735">
    <property type="entry name" value="NAD(P)-binding Rossmann-fold domains"/>
    <property type="match status" value="1"/>
</dbReference>
<dbReference type="PANTHER" id="PTHR42879">
    <property type="entry name" value="3-OXOACYL-(ACYL-CARRIER-PROTEIN) REDUCTASE"/>
    <property type="match status" value="1"/>
</dbReference>
<comment type="caution">
    <text evidence="2">The sequence shown here is derived from an EMBL/GenBank/DDBJ whole genome shotgun (WGS) entry which is preliminary data.</text>
</comment>
<evidence type="ECO:0000256" key="1">
    <source>
        <dbReference type="ARBA" id="ARBA00006484"/>
    </source>
</evidence>
<evidence type="ECO:0000313" key="2">
    <source>
        <dbReference type="EMBL" id="KJV58567.1"/>
    </source>
</evidence>
<dbReference type="EMBL" id="LANQ01000001">
    <property type="protein sequence ID" value="KJV58567.1"/>
    <property type="molecule type" value="Genomic_DNA"/>
</dbReference>
<dbReference type="InterPro" id="IPR020904">
    <property type="entry name" value="Sc_DH/Rdtase_CS"/>
</dbReference>
<dbReference type="PATRIC" id="fig|1359196.3.peg.926"/>
<evidence type="ECO:0000313" key="3">
    <source>
        <dbReference type="Proteomes" id="UP000033475"/>
    </source>
</evidence>
<dbReference type="AlphaFoldDB" id="A0A0F3MT19"/>
<dbReference type="PRINTS" id="PR00081">
    <property type="entry name" value="GDHRDH"/>
</dbReference>
<dbReference type="Gene3D" id="3.40.50.720">
    <property type="entry name" value="NAD(P)-binding Rossmann-like Domain"/>
    <property type="match status" value="1"/>
</dbReference>
<dbReference type="PROSITE" id="PS00061">
    <property type="entry name" value="ADH_SHORT"/>
    <property type="match status" value="1"/>
</dbReference>
<dbReference type="GO" id="GO:0032787">
    <property type="term" value="P:monocarboxylic acid metabolic process"/>
    <property type="evidence" value="ECO:0007669"/>
    <property type="project" value="UniProtKB-ARBA"/>
</dbReference>
<comment type="similarity">
    <text evidence="1">Belongs to the short-chain dehydrogenases/reductases (SDR) family.</text>
</comment>
<sequence length="46" mass="4912">MKKNRFGRIVNIASALAYVASPFKSAYVAAKHGILGLTKTVAFRSG</sequence>
<proteinExistence type="inferred from homology"/>
<dbReference type="Proteomes" id="UP000033475">
    <property type="component" value="Unassembled WGS sequence"/>
</dbReference>
<organism evidence="2 3">
    <name type="scientific">Rickettsia felis str. Pedreira</name>
    <dbReference type="NCBI Taxonomy" id="1359196"/>
    <lineage>
        <taxon>Bacteria</taxon>
        <taxon>Pseudomonadati</taxon>
        <taxon>Pseudomonadota</taxon>
        <taxon>Alphaproteobacteria</taxon>
        <taxon>Rickettsiales</taxon>
        <taxon>Rickettsiaceae</taxon>
        <taxon>Rickettsieae</taxon>
        <taxon>Rickettsia</taxon>
        <taxon>spotted fever group</taxon>
    </lineage>
</organism>
<reference evidence="2 3" key="1">
    <citation type="submission" date="2015-01" db="EMBL/GenBank/DDBJ databases">
        <title>Genome Sequencing of Rickettsiales.</title>
        <authorList>
            <person name="Daugherty S.C."/>
            <person name="Su Q."/>
            <person name="Abolude K."/>
            <person name="Beier-Sexton M."/>
            <person name="Carlyon J.A."/>
            <person name="Carter R."/>
            <person name="Day N.P."/>
            <person name="Dumler S.J."/>
            <person name="Dyachenko V."/>
            <person name="Godinez A."/>
            <person name="Kurtti T.J."/>
            <person name="Lichay M."/>
            <person name="Mullins K.E."/>
            <person name="Ott S."/>
            <person name="Pappas-Brown V."/>
            <person name="Paris D.H."/>
            <person name="Patel P."/>
            <person name="Richards A.L."/>
            <person name="Sadzewicz L."/>
            <person name="Sears K."/>
            <person name="Seidman D."/>
            <person name="Sengamalay N."/>
            <person name="Stenos J."/>
            <person name="Tallon L.J."/>
            <person name="Vincent G."/>
            <person name="Fraser C.M."/>
            <person name="Munderloh U."/>
            <person name="Dunning-Hotopp J.C."/>
        </authorList>
    </citation>
    <scope>NUCLEOTIDE SEQUENCE [LARGE SCALE GENOMIC DNA]</scope>
    <source>
        <strain evidence="2 3">Pedreira</strain>
    </source>
</reference>
<dbReference type="Pfam" id="PF00106">
    <property type="entry name" value="adh_short"/>
    <property type="match status" value="1"/>
</dbReference>
<gene>
    <name evidence="2" type="ORF">RFEPED_0954</name>
</gene>
<dbReference type="InterPro" id="IPR036291">
    <property type="entry name" value="NAD(P)-bd_dom_sf"/>
</dbReference>
<dbReference type="PRINTS" id="PR00080">
    <property type="entry name" value="SDRFAMILY"/>
</dbReference>
<dbReference type="PANTHER" id="PTHR42879:SF2">
    <property type="entry name" value="3-OXOACYL-[ACYL-CARRIER-PROTEIN] REDUCTASE FABG"/>
    <property type="match status" value="1"/>
</dbReference>
<accession>A0A0F3MT19</accession>
<protein>
    <submittedName>
        <fullName evidence="2">Short chain dehydrogenase family protein</fullName>
    </submittedName>
</protein>